<evidence type="ECO:0000313" key="9">
    <source>
        <dbReference type="Proteomes" id="UP000308760"/>
    </source>
</evidence>
<name>A0A4S8QDI6_9ACTN</name>
<evidence type="ECO:0000256" key="3">
    <source>
        <dbReference type="ARBA" id="ARBA00022692"/>
    </source>
</evidence>
<dbReference type="InterPro" id="IPR025937">
    <property type="entry name" value="PDGLE_dom"/>
</dbReference>
<dbReference type="OrthoDB" id="4843785at2"/>
<feature type="domain" description="PDGLE" evidence="7">
    <location>
        <begin position="7"/>
        <end position="108"/>
    </location>
</feature>
<organism evidence="8 9">
    <name type="scientific">Glycomyces buryatensis</name>
    <dbReference type="NCBI Taxonomy" id="2570927"/>
    <lineage>
        <taxon>Bacteria</taxon>
        <taxon>Bacillati</taxon>
        <taxon>Actinomycetota</taxon>
        <taxon>Actinomycetes</taxon>
        <taxon>Glycomycetales</taxon>
        <taxon>Glycomycetaceae</taxon>
        <taxon>Glycomyces</taxon>
    </lineage>
</organism>
<keyword evidence="3 6" id="KW-0812">Transmembrane</keyword>
<evidence type="ECO:0000256" key="2">
    <source>
        <dbReference type="ARBA" id="ARBA00022475"/>
    </source>
</evidence>
<protein>
    <submittedName>
        <fullName evidence="8">Cobalamin biosynthesis protein CbiM</fullName>
    </submittedName>
</protein>
<keyword evidence="4 6" id="KW-1133">Transmembrane helix</keyword>
<feature type="transmembrane region" description="Helical" evidence="6">
    <location>
        <begin position="86"/>
        <end position="107"/>
    </location>
</feature>
<reference evidence="9" key="1">
    <citation type="submission" date="2019-04" db="EMBL/GenBank/DDBJ databases">
        <title>Nocardioides xinjiangensis sp. nov.</title>
        <authorList>
            <person name="Liu S."/>
        </authorList>
    </citation>
    <scope>NUCLEOTIDE SEQUENCE [LARGE SCALE GENOMIC DNA]</scope>
    <source>
        <strain evidence="9">18</strain>
    </source>
</reference>
<reference evidence="8 9" key="2">
    <citation type="submission" date="2019-05" db="EMBL/GenBank/DDBJ databases">
        <title>Glycomyces buryatensis sp. nov.</title>
        <authorList>
            <person name="Nikitina E."/>
        </authorList>
    </citation>
    <scope>NUCLEOTIDE SEQUENCE [LARGE SCALE GENOMIC DNA]</scope>
    <source>
        <strain evidence="8 9">18</strain>
    </source>
</reference>
<evidence type="ECO:0000313" key="8">
    <source>
        <dbReference type="EMBL" id="THV42438.1"/>
    </source>
</evidence>
<keyword evidence="2" id="KW-1003">Cell membrane</keyword>
<evidence type="ECO:0000259" key="7">
    <source>
        <dbReference type="Pfam" id="PF13190"/>
    </source>
</evidence>
<evidence type="ECO:0000256" key="4">
    <source>
        <dbReference type="ARBA" id="ARBA00022989"/>
    </source>
</evidence>
<keyword evidence="5 6" id="KW-0472">Membrane</keyword>
<dbReference type="Proteomes" id="UP000308760">
    <property type="component" value="Unassembled WGS sequence"/>
</dbReference>
<dbReference type="GO" id="GO:0005886">
    <property type="term" value="C:plasma membrane"/>
    <property type="evidence" value="ECO:0007669"/>
    <property type="project" value="UniProtKB-SubCell"/>
</dbReference>
<accession>A0A4S8QDI6</accession>
<gene>
    <name evidence="8" type="ORF">FAB82_06725</name>
</gene>
<keyword evidence="9" id="KW-1185">Reference proteome</keyword>
<proteinExistence type="predicted"/>
<comment type="subcellular location">
    <subcellularLocation>
        <location evidence="1">Cell membrane</location>
    </subcellularLocation>
</comment>
<dbReference type="EMBL" id="STGY01000025">
    <property type="protein sequence ID" value="THV42438.1"/>
    <property type="molecule type" value="Genomic_DNA"/>
</dbReference>
<dbReference type="AlphaFoldDB" id="A0A4S8QDI6"/>
<evidence type="ECO:0000256" key="5">
    <source>
        <dbReference type="ARBA" id="ARBA00023136"/>
    </source>
</evidence>
<dbReference type="Pfam" id="PF13190">
    <property type="entry name" value="PDGLE"/>
    <property type="match status" value="1"/>
</dbReference>
<comment type="caution">
    <text evidence="8">The sequence shown here is derived from an EMBL/GenBank/DDBJ whole genome shotgun (WGS) entry which is preliminary data.</text>
</comment>
<evidence type="ECO:0000256" key="6">
    <source>
        <dbReference type="SAM" id="Phobius"/>
    </source>
</evidence>
<evidence type="ECO:0000256" key="1">
    <source>
        <dbReference type="ARBA" id="ARBA00004236"/>
    </source>
</evidence>
<sequence>MTMKTSRFILGGIVVAVLLAGGLSLFASSSPDGLESVMLTGCVTDAENEITGGRCVAEASGDHEIGGPLADYNVSFIDNEMLGGSLSGIIGVLIALGVGTGLFWLLARGKRARSDEGA</sequence>